<name>A0AA86P358_9EUKA</name>
<dbReference type="EMBL" id="CAXDID020000005">
    <property type="protein sequence ID" value="CAL5974974.1"/>
    <property type="molecule type" value="Genomic_DNA"/>
</dbReference>
<accession>A0AA86P358</accession>
<comment type="caution">
    <text evidence="1">The sequence shown here is derived from an EMBL/GenBank/DDBJ whole genome shotgun (WGS) entry which is preliminary data.</text>
</comment>
<organism evidence="1">
    <name type="scientific">Hexamita inflata</name>
    <dbReference type="NCBI Taxonomy" id="28002"/>
    <lineage>
        <taxon>Eukaryota</taxon>
        <taxon>Metamonada</taxon>
        <taxon>Diplomonadida</taxon>
        <taxon>Hexamitidae</taxon>
        <taxon>Hexamitinae</taxon>
        <taxon>Hexamita</taxon>
    </lineage>
</organism>
<keyword evidence="3" id="KW-1185">Reference proteome</keyword>
<sequence>MSSGIASVINFTLNTFSIVNCQLSGSNLLTTLNSGYISSNVMMENQININNFNICIDSTNRFGNNSVAVSVSQNETHQCDMCQTQTIAYGLCVDKLQYGSSVNGQLQCVLPFTFINGKCECVEGYILNQTYCVSIIDAISNMYTIIDNNQIKHLQENIDEIEKHILALDHSIYNNFTETNANLNTNLSILDKYIALNYSQADSNLQRNISKLDGRIINNISISNNTIQTLGYKLSQNLTQVNNSIIYLNKTIMQTHDDIEHILLQQQCNNQPGYQMINGQCVQVSCSFYGQVLVAGICICPITGQYVINGVCQQQNYELKISNMQCAQQIFVTTFNINQITNQVISQSFDEFIGSVFVSSTVISNAFINIADQISGYTSVITPLFNTQQSFNYIKVQIGAQQYVQGGSLISKSDRVIINNMNIISKEGTQIMIGGMFKFNIMQQTSQNASICNLMVNLSFNQASQGNISLINEITGAFNINNYQIDGSYETSGTIALVGLSVKTSNMTIIGINFAPKHFNVGNYSSYFLGQVQFSTIKLSTIIIVLGNQTYSQIANSISSSSSKFYQFGGLVVFLENSTFKVNQIISNSYQVYNTQNIQYSGILIGETIWRTNNISIRSACIQYSVNSSNIMFYCGVLGYYQGYIVSLSQLNVIMNINQAANIHVLGLYGWLKSKAEIVNVQVSSTVLLNEDNEKTFSNNDCISPLIGMQDEGKSLIQNATVFNCTIKSKSEFGGVIAFSFVDLQIMNTTVQNSNFTTYQQVSGVLIGVVARSKILIVNCRVINVRNTCPSQLGTVVGSNKVDSNQLNVFDVKDSYSSGTNFVNGAEQINCPIFTNVNSVTGC</sequence>
<dbReference type="EMBL" id="CATOUU010000464">
    <property type="protein sequence ID" value="CAI9930841.1"/>
    <property type="molecule type" value="Genomic_DNA"/>
</dbReference>
<dbReference type="Proteomes" id="UP001642409">
    <property type="component" value="Unassembled WGS sequence"/>
</dbReference>
<reference evidence="2 3" key="2">
    <citation type="submission" date="2024-07" db="EMBL/GenBank/DDBJ databases">
        <authorList>
            <person name="Akdeniz Z."/>
        </authorList>
    </citation>
    <scope>NUCLEOTIDE SEQUENCE [LARGE SCALE GENOMIC DNA]</scope>
</reference>
<dbReference type="AlphaFoldDB" id="A0AA86P358"/>
<protein>
    <submittedName>
        <fullName evidence="2">Hypothetical_protein</fullName>
    </submittedName>
</protein>
<evidence type="ECO:0000313" key="1">
    <source>
        <dbReference type="EMBL" id="CAI9930841.1"/>
    </source>
</evidence>
<proteinExistence type="predicted"/>
<evidence type="ECO:0000313" key="2">
    <source>
        <dbReference type="EMBL" id="CAL5974974.1"/>
    </source>
</evidence>
<reference evidence="1" key="1">
    <citation type="submission" date="2023-06" db="EMBL/GenBank/DDBJ databases">
        <authorList>
            <person name="Kurt Z."/>
        </authorList>
    </citation>
    <scope>NUCLEOTIDE SEQUENCE</scope>
</reference>
<gene>
    <name evidence="1" type="ORF">HINF_LOCUS18486</name>
    <name evidence="2" type="ORF">HINF_LOCUS3121</name>
</gene>
<evidence type="ECO:0000313" key="3">
    <source>
        <dbReference type="Proteomes" id="UP001642409"/>
    </source>
</evidence>